<dbReference type="InterPro" id="IPR001680">
    <property type="entry name" value="WD40_rpt"/>
</dbReference>
<reference evidence="5" key="1">
    <citation type="submission" date="2021-01" db="EMBL/GenBank/DDBJ databases">
        <authorList>
            <person name="Corre E."/>
            <person name="Pelletier E."/>
            <person name="Niang G."/>
            <person name="Scheremetjew M."/>
            <person name="Finn R."/>
            <person name="Kale V."/>
            <person name="Holt S."/>
            <person name="Cochrane G."/>
            <person name="Meng A."/>
            <person name="Brown T."/>
            <person name="Cohen L."/>
        </authorList>
    </citation>
    <scope>NUCLEOTIDE SEQUENCE</scope>
    <source>
        <strain evidence="5">SAG 36.94</strain>
    </source>
</reference>
<dbReference type="PANTHER" id="PTHR16047">
    <property type="entry name" value="RFWD3 PROTEIN"/>
    <property type="match status" value="1"/>
</dbReference>
<dbReference type="InterPro" id="IPR036322">
    <property type="entry name" value="WD40_repeat_dom_sf"/>
</dbReference>
<dbReference type="PANTHER" id="PTHR16047:SF7">
    <property type="entry name" value="E3 UBIQUITIN-PROTEIN LIGASE RFWD3"/>
    <property type="match status" value="1"/>
</dbReference>
<evidence type="ECO:0000256" key="3">
    <source>
        <dbReference type="SAM" id="Coils"/>
    </source>
</evidence>
<dbReference type="PROSITE" id="PS50089">
    <property type="entry name" value="ZF_RING_2"/>
    <property type="match status" value="1"/>
</dbReference>
<dbReference type="GO" id="GO:0016567">
    <property type="term" value="P:protein ubiquitination"/>
    <property type="evidence" value="ECO:0007669"/>
    <property type="project" value="InterPro"/>
</dbReference>
<dbReference type="EMBL" id="HBGH01001350">
    <property type="protein sequence ID" value="CAD9223056.1"/>
    <property type="molecule type" value="Transcribed_RNA"/>
</dbReference>
<feature type="domain" description="RING-type" evidence="4">
    <location>
        <begin position="13"/>
        <end position="56"/>
    </location>
</feature>
<dbReference type="SMART" id="SM00320">
    <property type="entry name" value="WD40"/>
    <property type="match status" value="3"/>
</dbReference>
<sequence>MAEVVPTGEENVCAICLEGWTRSGRHRICSLPCGHVFGFCCVEEWVSRRKVCPTCKGAVRSKGQIRLLFGTAAKLTVLDRGRVDVLEEALEKERKMKQEAQREAAEWRLRYRALRDEMDRREVEQQQLDEQRVRTAKRARPGSCGGVIDYGGVIGQCGPVLLEGTVIGAENVVTDLEVVSTDRGVSVEVISEDPFRIAPQEAPKWKTKFVVSSVGCNSVDIDRNGWYVFGSRKHLPSGQFEVFRCSSLSDTVCDGIVTLPYKGQIQDIRCHPEGDRKMLLLASQDGSLSIHKTDYLSLALTYRISGPALSCSWITGCENLVACGSGNAKVFLFDIRVFDRELFSFQGDSRGGPVHTVLWDQKKSLLAGVTPKSIFTRRLDLSGNNASMTTEPVRSFSLASQCQAAWMSDATAGGVWLSLRELPGLGSALQLHRDLESLDEASCSPLTGHVSSAHRSRSSSARMKDHHLVMAASVDPTGIFCWRLDWSLDSRRVWTTTEFPSGHSARVTDIRCHPESGTAATVSENRIEVLQYG</sequence>
<dbReference type="SUPFAM" id="SSF57850">
    <property type="entry name" value="RING/U-box"/>
    <property type="match status" value="1"/>
</dbReference>
<protein>
    <recommendedName>
        <fullName evidence="4">RING-type domain-containing protein</fullName>
    </recommendedName>
</protein>
<organism evidence="5">
    <name type="scientific">Compsopogon caeruleus</name>
    <dbReference type="NCBI Taxonomy" id="31354"/>
    <lineage>
        <taxon>Eukaryota</taxon>
        <taxon>Rhodophyta</taxon>
        <taxon>Compsopogonophyceae</taxon>
        <taxon>Compsopogonales</taxon>
        <taxon>Compsopogonaceae</taxon>
        <taxon>Compsopogon</taxon>
    </lineage>
</organism>
<keyword evidence="3" id="KW-0175">Coiled coil</keyword>
<dbReference type="Pfam" id="PF13639">
    <property type="entry name" value="zf-RING_2"/>
    <property type="match status" value="1"/>
</dbReference>
<dbReference type="GO" id="GO:0004842">
    <property type="term" value="F:ubiquitin-protein transferase activity"/>
    <property type="evidence" value="ECO:0007669"/>
    <property type="project" value="InterPro"/>
</dbReference>
<feature type="coiled-coil region" evidence="3">
    <location>
        <begin position="83"/>
        <end position="131"/>
    </location>
</feature>
<evidence type="ECO:0000313" key="5">
    <source>
        <dbReference type="EMBL" id="CAD9223056.1"/>
    </source>
</evidence>
<evidence type="ECO:0000256" key="2">
    <source>
        <dbReference type="PROSITE-ProRule" id="PRU00175"/>
    </source>
</evidence>
<comment type="subcellular location">
    <subcellularLocation>
        <location evidence="1">Nucleus</location>
        <location evidence="1">PML body</location>
    </subcellularLocation>
</comment>
<dbReference type="GO" id="GO:0005634">
    <property type="term" value="C:nucleus"/>
    <property type="evidence" value="ECO:0007669"/>
    <property type="project" value="InterPro"/>
</dbReference>
<dbReference type="SMART" id="SM00184">
    <property type="entry name" value="RING"/>
    <property type="match status" value="1"/>
</dbReference>
<dbReference type="Gene3D" id="3.30.40.10">
    <property type="entry name" value="Zinc/RING finger domain, C3HC4 (zinc finger)"/>
    <property type="match status" value="1"/>
</dbReference>
<dbReference type="AlphaFoldDB" id="A0A7S1T5Y3"/>
<dbReference type="InterPro" id="IPR013083">
    <property type="entry name" value="Znf_RING/FYVE/PHD"/>
</dbReference>
<evidence type="ECO:0000256" key="1">
    <source>
        <dbReference type="ARBA" id="ARBA00004322"/>
    </source>
</evidence>
<dbReference type="GO" id="GO:0008270">
    <property type="term" value="F:zinc ion binding"/>
    <property type="evidence" value="ECO:0007669"/>
    <property type="project" value="UniProtKB-KW"/>
</dbReference>
<dbReference type="Gene3D" id="2.130.10.10">
    <property type="entry name" value="YVTN repeat-like/Quinoprotein amine dehydrogenase"/>
    <property type="match status" value="1"/>
</dbReference>
<gene>
    <name evidence="5" type="ORF">CCAE0312_LOCUS668</name>
</gene>
<accession>A0A7S1T5Y3</accession>
<evidence type="ECO:0000259" key="4">
    <source>
        <dbReference type="PROSITE" id="PS50089"/>
    </source>
</evidence>
<dbReference type="InterPro" id="IPR015943">
    <property type="entry name" value="WD40/YVTN_repeat-like_dom_sf"/>
</dbReference>
<dbReference type="InterPro" id="IPR037381">
    <property type="entry name" value="RFWD3"/>
</dbReference>
<keyword evidence="2" id="KW-0862">Zinc</keyword>
<name>A0A7S1T5Y3_9RHOD</name>
<dbReference type="SUPFAM" id="SSF50978">
    <property type="entry name" value="WD40 repeat-like"/>
    <property type="match status" value="1"/>
</dbReference>
<proteinExistence type="predicted"/>
<dbReference type="GO" id="GO:0036297">
    <property type="term" value="P:interstrand cross-link repair"/>
    <property type="evidence" value="ECO:0007669"/>
    <property type="project" value="InterPro"/>
</dbReference>
<keyword evidence="2" id="KW-0479">Metal-binding</keyword>
<dbReference type="InterPro" id="IPR001841">
    <property type="entry name" value="Znf_RING"/>
</dbReference>
<keyword evidence="2" id="KW-0863">Zinc-finger</keyword>